<dbReference type="Proteomes" id="UP000241890">
    <property type="component" value="Unassembled WGS sequence"/>
</dbReference>
<evidence type="ECO:0000313" key="11">
    <source>
        <dbReference type="EMBL" id="GBG32951.1"/>
    </source>
</evidence>
<feature type="coiled-coil region" evidence="8">
    <location>
        <begin position="135"/>
        <end position="162"/>
    </location>
</feature>
<evidence type="ECO:0000256" key="7">
    <source>
        <dbReference type="RuleBase" id="RU003827"/>
    </source>
</evidence>
<dbReference type="InParanoid" id="A0A2R5GX12"/>
<feature type="domain" description="GOLD" evidence="10">
    <location>
        <begin position="31"/>
        <end position="112"/>
    </location>
</feature>
<feature type="transmembrane region" description="Helical" evidence="9">
    <location>
        <begin position="172"/>
        <end position="192"/>
    </location>
</feature>
<evidence type="ECO:0000256" key="3">
    <source>
        <dbReference type="ARBA" id="ARBA00022692"/>
    </source>
</evidence>
<dbReference type="Pfam" id="PF01105">
    <property type="entry name" value="EMP24_GP25L"/>
    <property type="match status" value="1"/>
</dbReference>
<dbReference type="InterPro" id="IPR009038">
    <property type="entry name" value="GOLD_dom"/>
</dbReference>
<comment type="caution">
    <text evidence="11">The sequence shown here is derived from an EMBL/GenBank/DDBJ whole genome shotgun (WGS) entry which is preliminary data.</text>
</comment>
<keyword evidence="5 9" id="KW-1133">Transmembrane helix</keyword>
<dbReference type="EMBL" id="BEYU01000136">
    <property type="protein sequence ID" value="GBG32951.1"/>
    <property type="molecule type" value="Genomic_DNA"/>
</dbReference>
<name>A0A2R5GX12_9STRA</name>
<dbReference type="PANTHER" id="PTHR22811">
    <property type="entry name" value="TRANSMEMBRANE EMP24 DOMAIN-CONTAINING PROTEIN"/>
    <property type="match status" value="1"/>
</dbReference>
<organism evidence="11 12">
    <name type="scientific">Hondaea fermentalgiana</name>
    <dbReference type="NCBI Taxonomy" id="2315210"/>
    <lineage>
        <taxon>Eukaryota</taxon>
        <taxon>Sar</taxon>
        <taxon>Stramenopiles</taxon>
        <taxon>Bigyra</taxon>
        <taxon>Labyrinthulomycetes</taxon>
        <taxon>Thraustochytrida</taxon>
        <taxon>Thraustochytriidae</taxon>
        <taxon>Hondaea</taxon>
    </lineage>
</organism>
<evidence type="ECO:0000256" key="6">
    <source>
        <dbReference type="ARBA" id="ARBA00023136"/>
    </source>
</evidence>
<evidence type="ECO:0000259" key="10">
    <source>
        <dbReference type="PROSITE" id="PS50866"/>
    </source>
</evidence>
<dbReference type="AlphaFoldDB" id="A0A2R5GX12"/>
<evidence type="ECO:0000256" key="9">
    <source>
        <dbReference type="SAM" id="Phobius"/>
    </source>
</evidence>
<keyword evidence="12" id="KW-1185">Reference proteome</keyword>
<evidence type="ECO:0000256" key="2">
    <source>
        <dbReference type="ARBA" id="ARBA00007104"/>
    </source>
</evidence>
<dbReference type="OrthoDB" id="1929172at2759"/>
<dbReference type="GO" id="GO:0016020">
    <property type="term" value="C:membrane"/>
    <property type="evidence" value="ECO:0007669"/>
    <property type="project" value="UniProtKB-SubCell"/>
</dbReference>
<evidence type="ECO:0000256" key="5">
    <source>
        <dbReference type="ARBA" id="ARBA00022989"/>
    </source>
</evidence>
<dbReference type="InterPro" id="IPR015720">
    <property type="entry name" value="Emp24-like"/>
</dbReference>
<protein>
    <submittedName>
        <fullName evidence="11">Transmembrane emp24 domain-containing protein</fullName>
    </submittedName>
</protein>
<gene>
    <name evidence="11" type="ORF">FCC1311_091772</name>
</gene>
<accession>A0A2R5GX12</accession>
<keyword evidence="3 7" id="KW-0812">Transmembrane</keyword>
<keyword evidence="6 9" id="KW-0472">Membrane</keyword>
<comment type="similarity">
    <text evidence="2 7">Belongs to the EMP24/GP25L family.</text>
</comment>
<keyword evidence="8" id="KW-0175">Coiled coil</keyword>
<comment type="subcellular location">
    <subcellularLocation>
        <location evidence="1 7">Membrane</location>
        <topology evidence="1 7">Single-pass type I membrane protein</topology>
    </subcellularLocation>
</comment>
<dbReference type="PROSITE" id="PS50866">
    <property type="entry name" value="GOLD"/>
    <property type="match status" value="1"/>
</dbReference>
<dbReference type="SMART" id="SM01190">
    <property type="entry name" value="EMP24_GP25L"/>
    <property type="match status" value="1"/>
</dbReference>
<keyword evidence="4" id="KW-0732">Signal</keyword>
<sequence>MITLVIQLLRKVSPLVFQASCVRFEVASTEERCIFDVLRKDQLVTGEFEVHADGDDVNMDIHVTGPLGEEVFSKQNSKMAKFGFTAEAAGEHVLCLRNNDMITREVQVKLRSGVEAKDLTEVVQRHHLKPLSAEVIRIQETIRDVRHELTALKQREAEMRDMNESINTRVSLFSFFSIAVVGSLGAWQIMYLKSYFQRKKLI</sequence>
<reference evidence="11 12" key="1">
    <citation type="submission" date="2017-12" db="EMBL/GenBank/DDBJ databases">
        <title>Sequencing, de novo assembly and annotation of complete genome of a new Thraustochytrid species, strain FCC1311.</title>
        <authorList>
            <person name="Sedici K."/>
            <person name="Godart F."/>
            <person name="Aiese Cigliano R."/>
            <person name="Sanseverino W."/>
            <person name="Barakat M."/>
            <person name="Ortet P."/>
            <person name="Marechal E."/>
            <person name="Cagnac O."/>
            <person name="Amato A."/>
        </authorList>
    </citation>
    <scope>NUCLEOTIDE SEQUENCE [LARGE SCALE GENOMIC DNA]</scope>
</reference>
<evidence type="ECO:0000313" key="12">
    <source>
        <dbReference type="Proteomes" id="UP000241890"/>
    </source>
</evidence>
<evidence type="ECO:0000256" key="1">
    <source>
        <dbReference type="ARBA" id="ARBA00004479"/>
    </source>
</evidence>
<evidence type="ECO:0000256" key="4">
    <source>
        <dbReference type="ARBA" id="ARBA00022729"/>
    </source>
</evidence>
<evidence type="ECO:0000256" key="8">
    <source>
        <dbReference type="SAM" id="Coils"/>
    </source>
</evidence>
<proteinExistence type="inferred from homology"/>